<dbReference type="PANTHER" id="PTHR35735">
    <property type="entry name" value="PROTEIN NIM1-INTERACTING 2"/>
    <property type="match status" value="1"/>
</dbReference>
<dbReference type="GO" id="GO:0010112">
    <property type="term" value="P:regulation of systemic acquired resistance"/>
    <property type="evidence" value="ECO:0007669"/>
    <property type="project" value="InterPro"/>
</dbReference>
<reference evidence="2" key="1">
    <citation type="journal article" date="2020" name="Nat. Commun.">
        <title>Genome sequence of the cluster root forming white lupin.</title>
        <authorList>
            <person name="Hufnagel B."/>
            <person name="Marques A."/>
            <person name="Soriano A."/>
            <person name="Marques L."/>
            <person name="Divol F."/>
            <person name="Doumas P."/>
            <person name="Sallet E."/>
            <person name="Mancinotti D."/>
            <person name="Carrere S."/>
            <person name="Marande W."/>
            <person name="Arribat S."/>
            <person name="Keller J."/>
            <person name="Huneau C."/>
            <person name="Blein T."/>
            <person name="Aime D."/>
            <person name="Laguerre M."/>
            <person name="Taylor J."/>
            <person name="Schubert V."/>
            <person name="Nelson M."/>
            <person name="Geu-Flores F."/>
            <person name="Crespi M."/>
            <person name="Gallardo-Guerrero K."/>
            <person name="Delaux P.-M."/>
            <person name="Salse J."/>
            <person name="Berges H."/>
            <person name="Guyot R."/>
            <person name="Gouzy J."/>
            <person name="Peret B."/>
        </authorList>
    </citation>
    <scope>NUCLEOTIDE SEQUENCE [LARGE SCALE GENOMIC DNA]</scope>
    <source>
        <strain evidence="2">cv. Amiga</strain>
    </source>
</reference>
<protein>
    <submittedName>
        <fullName evidence="1">Uncharacterized protein</fullName>
    </submittedName>
</protein>
<accession>A0A6A4QV76</accession>
<dbReference type="PANTHER" id="PTHR35735:SF4">
    <property type="entry name" value="PROTEIN NIM1-INTERACTING 2"/>
    <property type="match status" value="1"/>
</dbReference>
<sequence>MSDAKDKRKHGGGAVFPNSRNKTQEEVTDEEVEEFYAILRRMNTAVKHFNSGRDDVASLEKEITQELKGATAIECEREENVELNLSLSLDLNLSPKSQTE</sequence>
<evidence type="ECO:0000313" key="2">
    <source>
        <dbReference type="Proteomes" id="UP000447434"/>
    </source>
</evidence>
<keyword evidence="2" id="KW-1185">Reference proteome</keyword>
<dbReference type="OrthoDB" id="1098796at2759"/>
<proteinExistence type="predicted"/>
<organism evidence="1 2">
    <name type="scientific">Lupinus albus</name>
    <name type="common">White lupine</name>
    <name type="synonym">Lupinus termis</name>
    <dbReference type="NCBI Taxonomy" id="3870"/>
    <lineage>
        <taxon>Eukaryota</taxon>
        <taxon>Viridiplantae</taxon>
        <taxon>Streptophyta</taxon>
        <taxon>Embryophyta</taxon>
        <taxon>Tracheophyta</taxon>
        <taxon>Spermatophyta</taxon>
        <taxon>Magnoliopsida</taxon>
        <taxon>eudicotyledons</taxon>
        <taxon>Gunneridae</taxon>
        <taxon>Pentapetalae</taxon>
        <taxon>rosids</taxon>
        <taxon>fabids</taxon>
        <taxon>Fabales</taxon>
        <taxon>Fabaceae</taxon>
        <taxon>Papilionoideae</taxon>
        <taxon>50 kb inversion clade</taxon>
        <taxon>genistoids sensu lato</taxon>
        <taxon>core genistoids</taxon>
        <taxon>Genisteae</taxon>
        <taxon>Lupinus</taxon>
    </lineage>
</organism>
<dbReference type="Proteomes" id="UP000447434">
    <property type="component" value="Chromosome 2"/>
</dbReference>
<comment type="caution">
    <text evidence="1">The sequence shown here is derived from an EMBL/GenBank/DDBJ whole genome shotgun (WGS) entry which is preliminary data.</text>
</comment>
<evidence type="ECO:0000313" key="1">
    <source>
        <dbReference type="EMBL" id="KAE9618755.1"/>
    </source>
</evidence>
<dbReference type="InterPro" id="IPR034577">
    <property type="entry name" value="NIMIN-2"/>
</dbReference>
<gene>
    <name evidence="1" type="ORF">Lalb_Chr02g0146031</name>
</gene>
<name>A0A6A4QV76_LUPAL</name>
<dbReference type="EMBL" id="WOCE01000002">
    <property type="protein sequence ID" value="KAE9618755.1"/>
    <property type="molecule type" value="Genomic_DNA"/>
</dbReference>
<dbReference type="AlphaFoldDB" id="A0A6A4QV76"/>